<organism evidence="1 2">
    <name type="scientific">Austropuccinia psidii MF-1</name>
    <dbReference type="NCBI Taxonomy" id="1389203"/>
    <lineage>
        <taxon>Eukaryota</taxon>
        <taxon>Fungi</taxon>
        <taxon>Dikarya</taxon>
        <taxon>Basidiomycota</taxon>
        <taxon>Pucciniomycotina</taxon>
        <taxon>Pucciniomycetes</taxon>
        <taxon>Pucciniales</taxon>
        <taxon>Sphaerophragmiaceae</taxon>
        <taxon>Austropuccinia</taxon>
    </lineage>
</organism>
<dbReference type="Proteomes" id="UP000765509">
    <property type="component" value="Unassembled WGS sequence"/>
</dbReference>
<gene>
    <name evidence="1" type="ORF">O181_014272</name>
</gene>
<sequence length="97" mass="10942">MIRRFCAYRLEFKYSYFFTHYWCTLIPALEFSYKTSVNSSTGQAPAMLEAGWNPRLPADKLRKDSIDIHPTASSSNVTAMETGRALPLITNGKSSNT</sequence>
<dbReference type="OrthoDB" id="3268967at2759"/>
<reference evidence="1" key="1">
    <citation type="submission" date="2021-03" db="EMBL/GenBank/DDBJ databases">
        <title>Draft genome sequence of rust myrtle Austropuccinia psidii MF-1, a brazilian biotype.</title>
        <authorList>
            <person name="Quecine M.C."/>
            <person name="Pachon D.M.R."/>
            <person name="Bonatelli M.L."/>
            <person name="Correr F.H."/>
            <person name="Franceschini L.M."/>
            <person name="Leite T.F."/>
            <person name="Margarido G.R.A."/>
            <person name="Almeida C.A."/>
            <person name="Ferrarezi J.A."/>
            <person name="Labate C.A."/>
        </authorList>
    </citation>
    <scope>NUCLEOTIDE SEQUENCE</scope>
    <source>
        <strain evidence="1">MF-1</strain>
    </source>
</reference>
<proteinExistence type="predicted"/>
<dbReference type="Gene3D" id="3.30.420.10">
    <property type="entry name" value="Ribonuclease H-like superfamily/Ribonuclease H"/>
    <property type="match status" value="1"/>
</dbReference>
<name>A0A9Q3C1B7_9BASI</name>
<dbReference type="InterPro" id="IPR036397">
    <property type="entry name" value="RNaseH_sf"/>
</dbReference>
<protein>
    <submittedName>
        <fullName evidence="1">Uncharacterized protein</fullName>
    </submittedName>
</protein>
<dbReference type="EMBL" id="AVOT02003778">
    <property type="protein sequence ID" value="MBW0474557.1"/>
    <property type="molecule type" value="Genomic_DNA"/>
</dbReference>
<dbReference type="AlphaFoldDB" id="A0A9Q3C1B7"/>
<accession>A0A9Q3C1B7</accession>
<comment type="caution">
    <text evidence="1">The sequence shown here is derived from an EMBL/GenBank/DDBJ whole genome shotgun (WGS) entry which is preliminary data.</text>
</comment>
<evidence type="ECO:0000313" key="1">
    <source>
        <dbReference type="EMBL" id="MBW0474557.1"/>
    </source>
</evidence>
<evidence type="ECO:0000313" key="2">
    <source>
        <dbReference type="Proteomes" id="UP000765509"/>
    </source>
</evidence>
<keyword evidence="2" id="KW-1185">Reference proteome</keyword>
<dbReference type="GO" id="GO:0003676">
    <property type="term" value="F:nucleic acid binding"/>
    <property type="evidence" value="ECO:0007669"/>
    <property type="project" value="InterPro"/>
</dbReference>